<dbReference type="GO" id="GO:0006779">
    <property type="term" value="P:porphyrin-containing compound biosynthetic process"/>
    <property type="evidence" value="ECO:0007669"/>
    <property type="project" value="InterPro"/>
</dbReference>
<evidence type="ECO:0000313" key="2">
    <source>
        <dbReference type="EMBL" id="MPW26500.1"/>
    </source>
</evidence>
<dbReference type="SUPFAM" id="SSF51726">
    <property type="entry name" value="UROD/MetE-like"/>
    <property type="match status" value="1"/>
</dbReference>
<sequence length="343" mass="39508">MIKSKLTPKENYMRIVRGEMPEWVPIHTMGMPGYKGDTAYKMCGPFLWPNPHIPTPEPRYDIWGVKYVTNEETGYAAIPEPNNFLLEDVTKWYKAIKNPEMPDVDWEQQAKKDFAFAELDRSTTAAMAPIELMPFQQLIAFMGFTNGLCAMYEEPESVKELLNYLADFIVPIVEKTVEYYQPDMVYVLDDTAAQMNPFVSVEMYRDILKPIYVRLTKPAIERGIPVQFHNCGRCEDFIDDMLDFGVRMWDPAQTTNDLLGIKEKYKGKLAIAGGYDWVVPITWPEVDEEMIRQTVRDSIDKFAPGGGFAISPFALGPVDDPIISKVNEWLLNEAYYYGRDYYL</sequence>
<evidence type="ECO:0000259" key="1">
    <source>
        <dbReference type="Pfam" id="PF01208"/>
    </source>
</evidence>
<feature type="domain" description="Uroporphyrinogen decarboxylase (URO-D)" evidence="1">
    <location>
        <begin position="134"/>
        <end position="305"/>
    </location>
</feature>
<accession>A0A6A7KAG8</accession>
<dbReference type="EMBL" id="WHNX01000019">
    <property type="protein sequence ID" value="MPW26500.1"/>
    <property type="molecule type" value="Genomic_DNA"/>
</dbReference>
<dbReference type="AlphaFoldDB" id="A0A6A7KAG8"/>
<reference evidence="2 3" key="1">
    <citation type="submission" date="2019-10" db="EMBL/GenBank/DDBJ databases">
        <title>Alkalibaculum tamaniensis sp.nov., a new alkaliphilic acetogen, isolated on methoxylated aromatics from a mud volcano.</title>
        <authorList>
            <person name="Khomyakova M.A."/>
            <person name="Merkel A.Y."/>
            <person name="Bonch-Osmolovskaya E.A."/>
            <person name="Slobodkin A.I."/>
        </authorList>
    </citation>
    <scope>NUCLEOTIDE SEQUENCE [LARGE SCALE GENOMIC DNA]</scope>
    <source>
        <strain evidence="2 3">M08DMB</strain>
    </source>
</reference>
<organism evidence="2 3">
    <name type="scientific">Alkalibaculum sporogenes</name>
    <dbReference type="NCBI Taxonomy" id="2655001"/>
    <lineage>
        <taxon>Bacteria</taxon>
        <taxon>Bacillati</taxon>
        <taxon>Bacillota</taxon>
        <taxon>Clostridia</taxon>
        <taxon>Eubacteriales</taxon>
        <taxon>Eubacteriaceae</taxon>
        <taxon>Alkalibaculum</taxon>
    </lineage>
</organism>
<name>A0A6A7KAG8_9FIRM</name>
<keyword evidence="2" id="KW-0808">Transferase</keyword>
<dbReference type="PANTHER" id="PTHR47099">
    <property type="entry name" value="METHYLCOBAMIDE:COM METHYLTRANSFERASE MTBA"/>
    <property type="match status" value="1"/>
</dbReference>
<dbReference type="Gene3D" id="3.20.20.210">
    <property type="match status" value="1"/>
</dbReference>
<dbReference type="Proteomes" id="UP000440004">
    <property type="component" value="Unassembled WGS sequence"/>
</dbReference>
<dbReference type="RefSeq" id="WP_152805073.1">
    <property type="nucleotide sequence ID" value="NZ_WHNX01000019.1"/>
</dbReference>
<comment type="caution">
    <text evidence="2">The sequence shown here is derived from an EMBL/GenBank/DDBJ whole genome shotgun (WGS) entry which is preliminary data.</text>
</comment>
<evidence type="ECO:0000313" key="3">
    <source>
        <dbReference type="Proteomes" id="UP000440004"/>
    </source>
</evidence>
<keyword evidence="3" id="KW-1185">Reference proteome</keyword>
<dbReference type="Pfam" id="PF01208">
    <property type="entry name" value="URO-D"/>
    <property type="match status" value="1"/>
</dbReference>
<dbReference type="InterPro" id="IPR000257">
    <property type="entry name" value="Uroporphyrinogen_deCOase"/>
</dbReference>
<proteinExistence type="predicted"/>
<dbReference type="PANTHER" id="PTHR47099:SF1">
    <property type="entry name" value="METHYLCOBAMIDE:COM METHYLTRANSFERASE MTBA"/>
    <property type="match status" value="1"/>
</dbReference>
<dbReference type="InterPro" id="IPR052024">
    <property type="entry name" value="Methanogen_methyltrans"/>
</dbReference>
<gene>
    <name evidence="2" type="ORF">GC105_11930</name>
</gene>
<dbReference type="InterPro" id="IPR038071">
    <property type="entry name" value="UROD/MetE-like_sf"/>
</dbReference>
<dbReference type="GO" id="GO:0004853">
    <property type="term" value="F:uroporphyrinogen decarboxylase activity"/>
    <property type="evidence" value="ECO:0007669"/>
    <property type="project" value="InterPro"/>
</dbReference>
<dbReference type="GO" id="GO:0016740">
    <property type="term" value="F:transferase activity"/>
    <property type="evidence" value="ECO:0007669"/>
    <property type="project" value="UniProtKB-KW"/>
</dbReference>
<protein>
    <submittedName>
        <fullName evidence="2">Veratrol--corrinoid protein metyltransferase</fullName>
    </submittedName>
</protein>